<keyword evidence="2" id="KW-0496">Mitochondrion</keyword>
<evidence type="ECO:0000313" key="3">
    <source>
        <dbReference type="Proteomes" id="UP000290189"/>
    </source>
</evidence>
<name>A0A3P3YGZ7_PLABS</name>
<dbReference type="GO" id="GO:0005737">
    <property type="term" value="C:cytoplasm"/>
    <property type="evidence" value="ECO:0007669"/>
    <property type="project" value="TreeGrafter"/>
</dbReference>
<reference evidence="2 3" key="1">
    <citation type="submission" date="2018-03" db="EMBL/GenBank/DDBJ databases">
        <authorList>
            <person name="Fogelqvist J."/>
        </authorList>
    </citation>
    <scope>NUCLEOTIDE SEQUENCE [LARGE SCALE GENOMIC DNA]</scope>
</reference>
<sequence>MDSEPCSAHGIIVSGRDEVHAYRRSAAGRAVGAAVRDAATLWRHTRHLLDCCMGDAGVPLPHRYRYVADRLRAIRSDMTRADDDLRPVAPAILQAMIRFHVCTRDVLHDRIDHVLNDAMLADCMDRVDLLGGADAAGARHKWLYLLGTGARPGACLLQRTSPTDGDLRQVAVAVHTHDYVRFFDLVRPWPYTDLALLLPLLRRLRADARRRIGRAYRPAAPAALLAAYAGDEGRDPLLVGHLPSPRDDDNAQLHDYLVGDNGDAY</sequence>
<dbReference type="PANTHER" id="PTHR12436:SF3">
    <property type="entry name" value="GERMINAL-CENTER ASSOCIATED NUCLEAR PROTEIN"/>
    <property type="match status" value="1"/>
</dbReference>
<dbReference type="InterPro" id="IPR005062">
    <property type="entry name" value="SAC3/GANP/THP3_conserved"/>
</dbReference>
<dbReference type="Gene3D" id="1.25.40.990">
    <property type="match status" value="1"/>
</dbReference>
<dbReference type="AlphaFoldDB" id="A0A3P3YGZ7"/>
<organism evidence="2 3">
    <name type="scientific">Plasmodiophora brassicae</name>
    <name type="common">Clubroot disease agent</name>
    <dbReference type="NCBI Taxonomy" id="37360"/>
    <lineage>
        <taxon>Eukaryota</taxon>
        <taxon>Sar</taxon>
        <taxon>Rhizaria</taxon>
        <taxon>Endomyxa</taxon>
        <taxon>Phytomyxea</taxon>
        <taxon>Plasmodiophorida</taxon>
        <taxon>Plasmodiophoridae</taxon>
        <taxon>Plasmodiophora</taxon>
    </lineage>
</organism>
<dbReference type="GO" id="GO:0006406">
    <property type="term" value="P:mRNA export from nucleus"/>
    <property type="evidence" value="ECO:0007669"/>
    <property type="project" value="TreeGrafter"/>
</dbReference>
<dbReference type="GO" id="GO:0070390">
    <property type="term" value="C:transcription export complex 2"/>
    <property type="evidence" value="ECO:0007669"/>
    <property type="project" value="TreeGrafter"/>
</dbReference>
<protein>
    <recommendedName>
        <fullName evidence="1">SAC3/GANP/THP3 conserved domain-containing protein</fullName>
    </recommendedName>
</protein>
<gene>
    <name evidence="2" type="ORF">PLBR_LOCUS6657</name>
</gene>
<dbReference type="Proteomes" id="UP000290189">
    <property type="component" value="Unassembled WGS sequence"/>
</dbReference>
<dbReference type="EMBL" id="OVEO01000012">
    <property type="protein sequence ID" value="SPQ99442.1"/>
    <property type="molecule type" value="Genomic_DNA"/>
</dbReference>
<evidence type="ECO:0000313" key="2">
    <source>
        <dbReference type="EMBL" id="SPQ99442.1"/>
    </source>
</evidence>
<geneLocation type="mitochondrion" evidence="2"/>
<proteinExistence type="predicted"/>
<accession>A0A3P3YGZ7</accession>
<feature type="domain" description="SAC3/GANP/THP3 conserved" evidence="1">
    <location>
        <begin position="19"/>
        <end position="124"/>
    </location>
</feature>
<dbReference type="Pfam" id="PF03399">
    <property type="entry name" value="SAC3_GANP"/>
    <property type="match status" value="1"/>
</dbReference>
<dbReference type="InterPro" id="IPR045107">
    <property type="entry name" value="SAC3/GANP/THP3"/>
</dbReference>
<evidence type="ECO:0000259" key="1">
    <source>
        <dbReference type="Pfam" id="PF03399"/>
    </source>
</evidence>
<dbReference type="PANTHER" id="PTHR12436">
    <property type="entry name" value="80 KDA MCM3-ASSOCIATED PROTEIN"/>
    <property type="match status" value="1"/>
</dbReference>